<proteinExistence type="predicted"/>
<evidence type="ECO:0000313" key="1">
    <source>
        <dbReference type="EMBL" id="GBP73324.1"/>
    </source>
</evidence>
<dbReference type="AlphaFoldDB" id="A0A4C1YEA4"/>
<protein>
    <submittedName>
        <fullName evidence="1">Uncharacterized protein</fullName>
    </submittedName>
</protein>
<keyword evidence="2" id="KW-1185">Reference proteome</keyword>
<accession>A0A4C1YEA4</accession>
<sequence length="133" mass="14889">MRTSNSRTHLELYFTGSKTEGTGQGTNHERPLTLRRVTQPYVCTRDDASSGTKNNKVVLSTRVSAIACILRMTKLRWASHSGKKGSRMAMTALLPGAASTFGLSTSSRCRHYRLQVTPEHASLKYRREPYVKE</sequence>
<dbReference type="Proteomes" id="UP000299102">
    <property type="component" value="Unassembled WGS sequence"/>
</dbReference>
<name>A0A4C1YEA4_EUMVA</name>
<gene>
    <name evidence="1" type="ORF">EVAR_52850_1</name>
</gene>
<comment type="caution">
    <text evidence="1">The sequence shown here is derived from an EMBL/GenBank/DDBJ whole genome shotgun (WGS) entry which is preliminary data.</text>
</comment>
<evidence type="ECO:0000313" key="2">
    <source>
        <dbReference type="Proteomes" id="UP000299102"/>
    </source>
</evidence>
<organism evidence="1 2">
    <name type="scientific">Eumeta variegata</name>
    <name type="common">Bagworm moth</name>
    <name type="synonym">Eumeta japonica</name>
    <dbReference type="NCBI Taxonomy" id="151549"/>
    <lineage>
        <taxon>Eukaryota</taxon>
        <taxon>Metazoa</taxon>
        <taxon>Ecdysozoa</taxon>
        <taxon>Arthropoda</taxon>
        <taxon>Hexapoda</taxon>
        <taxon>Insecta</taxon>
        <taxon>Pterygota</taxon>
        <taxon>Neoptera</taxon>
        <taxon>Endopterygota</taxon>
        <taxon>Lepidoptera</taxon>
        <taxon>Glossata</taxon>
        <taxon>Ditrysia</taxon>
        <taxon>Tineoidea</taxon>
        <taxon>Psychidae</taxon>
        <taxon>Oiketicinae</taxon>
        <taxon>Eumeta</taxon>
    </lineage>
</organism>
<reference evidence="1 2" key="1">
    <citation type="journal article" date="2019" name="Commun. Biol.">
        <title>The bagworm genome reveals a unique fibroin gene that provides high tensile strength.</title>
        <authorList>
            <person name="Kono N."/>
            <person name="Nakamura H."/>
            <person name="Ohtoshi R."/>
            <person name="Tomita M."/>
            <person name="Numata K."/>
            <person name="Arakawa K."/>
        </authorList>
    </citation>
    <scope>NUCLEOTIDE SEQUENCE [LARGE SCALE GENOMIC DNA]</scope>
</reference>
<dbReference type="EMBL" id="BGZK01001169">
    <property type="protein sequence ID" value="GBP73324.1"/>
    <property type="molecule type" value="Genomic_DNA"/>
</dbReference>